<reference evidence="2 3" key="1">
    <citation type="submission" date="2015-01" db="EMBL/GenBank/DDBJ databases">
        <title>The Genome Sequence of Rhinocladiella mackenzie CBS 650.93.</title>
        <authorList>
            <consortium name="The Broad Institute Genomics Platform"/>
            <person name="Cuomo C."/>
            <person name="de Hoog S."/>
            <person name="Gorbushina A."/>
            <person name="Stielow B."/>
            <person name="Teixiera M."/>
            <person name="Abouelleil A."/>
            <person name="Chapman S.B."/>
            <person name="Priest M."/>
            <person name="Young S.K."/>
            <person name="Wortman J."/>
            <person name="Nusbaum C."/>
            <person name="Birren B."/>
        </authorList>
    </citation>
    <scope>NUCLEOTIDE SEQUENCE [LARGE SCALE GENOMIC DNA]</scope>
    <source>
        <strain evidence="2 3">CBS 650.93</strain>
    </source>
</reference>
<dbReference type="STRING" id="1442369.A0A0D2IH40"/>
<dbReference type="VEuPathDB" id="FungiDB:Z518_05946"/>
<evidence type="ECO:0000313" key="3">
    <source>
        <dbReference type="Proteomes" id="UP000053617"/>
    </source>
</evidence>
<dbReference type="HOGENOM" id="CLU_903591_0_0_1"/>
<sequence length="308" mass="32828">MVISHPATLSGTGKPHRRQTSSIQLVDPSTFMSQANKIMSSLSRVSEQPQAQGPSPSEVIHSHENVPALPYGPNQPFTQNPDQDIRKVPVDELAYPINAVIRPAEISTHTHGAPNLANLSDFSGSLGVHESPAAAATHPNTHADTLVGLGIEGIDTQTTCANADFQPTDVTSLKAEQCKGGTIESTILSQGPIDTHFVEEGKVLVDGVRYIPESELLQKLDLKEALVTAFKDIDSRVSSSQKSDSERVDSKRVPVKQLESKPGIQLSLISTTSMSSNVVQSIIKANPFSPREPIPPAGTADKAPQSSP</sequence>
<organism evidence="2 3">
    <name type="scientific">Rhinocladiella mackenziei CBS 650.93</name>
    <dbReference type="NCBI Taxonomy" id="1442369"/>
    <lineage>
        <taxon>Eukaryota</taxon>
        <taxon>Fungi</taxon>
        <taxon>Dikarya</taxon>
        <taxon>Ascomycota</taxon>
        <taxon>Pezizomycotina</taxon>
        <taxon>Eurotiomycetes</taxon>
        <taxon>Chaetothyriomycetidae</taxon>
        <taxon>Chaetothyriales</taxon>
        <taxon>Herpotrichiellaceae</taxon>
        <taxon>Rhinocladiella</taxon>
    </lineage>
</organism>
<dbReference type="Proteomes" id="UP000053617">
    <property type="component" value="Unassembled WGS sequence"/>
</dbReference>
<feature type="region of interest" description="Disordered" evidence="1">
    <location>
        <begin position="236"/>
        <end position="256"/>
    </location>
</feature>
<dbReference type="GeneID" id="25294017"/>
<feature type="compositionally biased region" description="Basic and acidic residues" evidence="1">
    <location>
        <begin position="243"/>
        <end position="252"/>
    </location>
</feature>
<name>A0A0D2IH40_9EURO</name>
<dbReference type="AlphaFoldDB" id="A0A0D2IH40"/>
<feature type="region of interest" description="Disordered" evidence="1">
    <location>
        <begin position="1"/>
        <end position="29"/>
    </location>
</feature>
<protein>
    <submittedName>
        <fullName evidence="2">Uncharacterized protein</fullName>
    </submittedName>
</protein>
<accession>A0A0D2IH40</accession>
<dbReference type="EMBL" id="KN847478">
    <property type="protein sequence ID" value="KIX05074.1"/>
    <property type="molecule type" value="Genomic_DNA"/>
</dbReference>
<feature type="region of interest" description="Disordered" evidence="1">
    <location>
        <begin position="284"/>
        <end position="308"/>
    </location>
</feature>
<dbReference type="OrthoDB" id="4160377at2759"/>
<dbReference type="RefSeq" id="XP_013272210.1">
    <property type="nucleotide sequence ID" value="XM_013416756.1"/>
</dbReference>
<gene>
    <name evidence="2" type="ORF">Z518_05946</name>
</gene>
<feature type="region of interest" description="Disordered" evidence="1">
    <location>
        <begin position="41"/>
        <end position="62"/>
    </location>
</feature>
<keyword evidence="3" id="KW-1185">Reference proteome</keyword>
<proteinExistence type="predicted"/>
<evidence type="ECO:0000313" key="2">
    <source>
        <dbReference type="EMBL" id="KIX05074.1"/>
    </source>
</evidence>
<evidence type="ECO:0000256" key="1">
    <source>
        <dbReference type="SAM" id="MobiDB-lite"/>
    </source>
</evidence>
<feature type="compositionally biased region" description="Polar residues" evidence="1">
    <location>
        <begin position="41"/>
        <end position="55"/>
    </location>
</feature>